<keyword evidence="1" id="KW-1133">Transmembrane helix</keyword>
<dbReference type="RefSeq" id="WP_006780398.1">
    <property type="nucleotide sequence ID" value="NZ_JH379027.1"/>
</dbReference>
<name>G5IFZ0_9FIRM</name>
<sequence length="94" mass="10588">MWQRATRRTKKLELFYYALKVGFATVFALVFLIMAPSLAGPSFSTGIAHGSGTHYREAKPFSRLYEQALDITDIINGITNQFTNHKTEVSSDDK</sequence>
<keyword evidence="3" id="KW-1185">Reference proteome</keyword>
<organism evidence="2 3">
    <name type="scientific">Hungatella hathewayi WAL-18680</name>
    <dbReference type="NCBI Taxonomy" id="742737"/>
    <lineage>
        <taxon>Bacteria</taxon>
        <taxon>Bacillati</taxon>
        <taxon>Bacillota</taxon>
        <taxon>Clostridia</taxon>
        <taxon>Lachnospirales</taxon>
        <taxon>Lachnospiraceae</taxon>
        <taxon>Hungatella</taxon>
    </lineage>
</organism>
<dbReference type="AlphaFoldDB" id="G5IFZ0"/>
<dbReference type="HOGENOM" id="CLU_2382201_0_0_9"/>
<proteinExistence type="predicted"/>
<protein>
    <submittedName>
        <fullName evidence="2">Uncharacterized protein</fullName>
    </submittedName>
</protein>
<keyword evidence="1" id="KW-0472">Membrane</keyword>
<dbReference type="Proteomes" id="UP000005384">
    <property type="component" value="Unassembled WGS sequence"/>
</dbReference>
<reference evidence="2 3" key="1">
    <citation type="submission" date="2011-08" db="EMBL/GenBank/DDBJ databases">
        <title>The Genome Sequence of Clostridium hathewayi WAL-18680.</title>
        <authorList>
            <consortium name="The Broad Institute Genome Sequencing Platform"/>
            <person name="Earl A."/>
            <person name="Ward D."/>
            <person name="Feldgarden M."/>
            <person name="Gevers D."/>
            <person name="Finegold S.M."/>
            <person name="Summanen P.H."/>
            <person name="Molitoris D.R."/>
            <person name="Song M."/>
            <person name="Daigneault M."/>
            <person name="Allen-Vercoe E."/>
            <person name="Young S.K."/>
            <person name="Zeng Q."/>
            <person name="Gargeya S."/>
            <person name="Fitzgerald M."/>
            <person name="Haas B."/>
            <person name="Abouelleil A."/>
            <person name="Alvarado L."/>
            <person name="Arachchi H.M."/>
            <person name="Berlin A."/>
            <person name="Brown A."/>
            <person name="Chapman S.B."/>
            <person name="Chen Z."/>
            <person name="Dunbar C."/>
            <person name="Freedman E."/>
            <person name="Gearin G."/>
            <person name="Gellesch M."/>
            <person name="Goldberg J."/>
            <person name="Griggs A."/>
            <person name="Gujja S."/>
            <person name="Heiman D."/>
            <person name="Howarth C."/>
            <person name="Larson L."/>
            <person name="Lui A."/>
            <person name="MacDonald P.J.P."/>
            <person name="Montmayeur A."/>
            <person name="Murphy C."/>
            <person name="Neiman D."/>
            <person name="Pearson M."/>
            <person name="Priest M."/>
            <person name="Roberts A."/>
            <person name="Saif S."/>
            <person name="Shea T."/>
            <person name="Shenoy N."/>
            <person name="Sisk P."/>
            <person name="Stolte C."/>
            <person name="Sykes S."/>
            <person name="Wortman J."/>
            <person name="Nusbaum C."/>
            <person name="Birren B."/>
        </authorList>
    </citation>
    <scope>NUCLEOTIDE SEQUENCE [LARGE SCALE GENOMIC DNA]</scope>
    <source>
        <strain evidence="2 3">WAL-18680</strain>
    </source>
</reference>
<comment type="caution">
    <text evidence="2">The sequence shown here is derived from an EMBL/GenBank/DDBJ whole genome shotgun (WGS) entry which is preliminary data.</text>
</comment>
<evidence type="ECO:0000256" key="1">
    <source>
        <dbReference type="SAM" id="Phobius"/>
    </source>
</evidence>
<accession>G5IFZ0</accession>
<gene>
    <name evidence="2" type="ORF">HMPREF9473_02418</name>
</gene>
<feature type="transmembrane region" description="Helical" evidence="1">
    <location>
        <begin position="14"/>
        <end position="35"/>
    </location>
</feature>
<evidence type="ECO:0000313" key="3">
    <source>
        <dbReference type="Proteomes" id="UP000005384"/>
    </source>
</evidence>
<dbReference type="EMBL" id="ADLN01000051">
    <property type="protein sequence ID" value="EHI59633.1"/>
    <property type="molecule type" value="Genomic_DNA"/>
</dbReference>
<dbReference type="PATRIC" id="fig|742737.3.peg.2440"/>
<keyword evidence="1" id="KW-0812">Transmembrane</keyword>
<evidence type="ECO:0000313" key="2">
    <source>
        <dbReference type="EMBL" id="EHI59633.1"/>
    </source>
</evidence>